<dbReference type="KEGG" id="caqu:CAQU_00900"/>
<dbReference type="RefSeq" id="WP_075724410.1">
    <property type="nucleotide sequence ID" value="NZ_CP009245.1"/>
</dbReference>
<feature type="transmembrane region" description="Helical" evidence="1">
    <location>
        <begin position="107"/>
        <end position="129"/>
    </location>
</feature>
<name>A0A1L7CDH6_9CORY</name>
<keyword evidence="3" id="KW-1185">Reference proteome</keyword>
<accession>A0A1L7CDH6</accession>
<keyword evidence="1" id="KW-1133">Transmembrane helix</keyword>
<reference evidence="2 3" key="1">
    <citation type="submission" date="2014-08" db="EMBL/GenBank/DDBJ databases">
        <title>Complete genome sequence of Corynebacterium aquilae S-613T(T) (=DSM 44791(T)), isolated from the choana of a healthy golden eagle.</title>
        <authorList>
            <person name="Ruckert C."/>
            <person name="Albersmeier A."/>
            <person name="Winkler A."/>
            <person name="Kalinowski J."/>
        </authorList>
    </citation>
    <scope>NUCLEOTIDE SEQUENCE [LARGE SCALE GENOMIC DNA]</scope>
    <source>
        <strain evidence="2 3">S-613</strain>
    </source>
</reference>
<dbReference type="InterPro" id="IPR009937">
    <property type="entry name" value="Phage_holin_3_6"/>
</dbReference>
<dbReference type="Pfam" id="PF07332">
    <property type="entry name" value="Phage_holin_3_6"/>
    <property type="match status" value="1"/>
</dbReference>
<evidence type="ECO:0000313" key="3">
    <source>
        <dbReference type="Proteomes" id="UP000185478"/>
    </source>
</evidence>
<feature type="transmembrane region" description="Helical" evidence="1">
    <location>
        <begin position="70"/>
        <end position="95"/>
    </location>
</feature>
<evidence type="ECO:0000313" key="2">
    <source>
        <dbReference type="EMBL" id="APT83874.1"/>
    </source>
</evidence>
<keyword evidence="1" id="KW-0472">Membrane</keyword>
<dbReference type="EMBL" id="CP009245">
    <property type="protein sequence ID" value="APT83874.1"/>
    <property type="molecule type" value="Genomic_DNA"/>
</dbReference>
<dbReference type="OrthoDB" id="3828498at2"/>
<dbReference type="AlphaFoldDB" id="A0A1L7CDH6"/>
<proteinExistence type="predicted"/>
<evidence type="ECO:0000256" key="1">
    <source>
        <dbReference type="SAM" id="Phobius"/>
    </source>
</evidence>
<dbReference type="Proteomes" id="UP000185478">
    <property type="component" value="Chromosome"/>
</dbReference>
<gene>
    <name evidence="2" type="ORF">CAQU_00900</name>
</gene>
<keyword evidence="1" id="KW-0812">Transmembrane</keyword>
<sequence>MSNPQGLFTDGSGAFSPKVNEIPLADVDTRASGRGSVGDLVSDATAQMSALFRAEVELAKTEIAAEAKKGALGGGLFGAAGVIALYSSFFFFFMLAELLNVWIDQRWVCYLIVFVLMLLVAGLLALIGFKKVKTISAPKNTIDSVGELKKLVPGKAQASLDNNHGLYT</sequence>
<protein>
    <submittedName>
        <fullName evidence="2">Membrane protein</fullName>
    </submittedName>
</protein>
<organism evidence="2 3">
    <name type="scientific">Corynebacterium aquilae DSM 44791</name>
    <dbReference type="NCBI Taxonomy" id="1431546"/>
    <lineage>
        <taxon>Bacteria</taxon>
        <taxon>Bacillati</taxon>
        <taxon>Actinomycetota</taxon>
        <taxon>Actinomycetes</taxon>
        <taxon>Mycobacteriales</taxon>
        <taxon>Corynebacteriaceae</taxon>
        <taxon>Corynebacterium</taxon>
    </lineage>
</organism>
<dbReference type="STRING" id="1431546.CAQU_00900"/>